<sequence length="419" mass="46538">GHEMCLLSVIQSLRLCEDLEVHVISSDHLLKSGEVSIYEPGLKELVGKNLREGRLFFTTNIDKAIRENEVVFIGVGTPSKEDGEADLSNVETVVESVARNLNGYKVIITKSTVPVGTNRWIKQQIGEKSGKDTFDVVSNPEFLREGRAVHDVFHPDRVVIGYESEKAKTIIHDIYKQLCLIETPFLFCNFETAELIKYASNAFLATKITFINQIANLCEAVGADVHKVAKGMGMDGRISPKFLHPGPGYGGSCFPKDTKALVDIGNKCNVDMPLVKEVISSNEKQKTRMVNKLERLLEGDLGGKRIGVLGLAFKAETDDMRESPSIVVINELLKRRANVIAHDPQAMGNAKAIFGQSIEYVDSEYKAINNSDAIIILTEWNQYRGLDLELVRKLMKGNVILDTRNLLESEKMLSLGFVL</sequence>
<dbReference type="PANTHER" id="PTHR43750:SF3">
    <property type="entry name" value="UDP-GLUCOSE 6-DEHYDROGENASE TUAD"/>
    <property type="match status" value="1"/>
</dbReference>
<dbReference type="GO" id="GO:0051287">
    <property type="term" value="F:NAD binding"/>
    <property type="evidence" value="ECO:0007669"/>
    <property type="project" value="InterPro"/>
</dbReference>
<dbReference type="PIRSF" id="PIRSF000124">
    <property type="entry name" value="UDPglc_GDPman_dh"/>
    <property type="match status" value="1"/>
</dbReference>
<evidence type="ECO:0000256" key="6">
    <source>
        <dbReference type="ARBA" id="ARBA00047473"/>
    </source>
</evidence>
<dbReference type="AlphaFoldDB" id="A0A7C1GQI7"/>
<evidence type="ECO:0000256" key="7">
    <source>
        <dbReference type="PIRSR" id="PIRSR500134-1"/>
    </source>
</evidence>
<dbReference type="SUPFAM" id="SSF48179">
    <property type="entry name" value="6-phosphogluconate dehydrogenase C-terminal domain-like"/>
    <property type="match status" value="1"/>
</dbReference>
<feature type="binding site" evidence="9">
    <location>
        <position position="145"/>
    </location>
    <ligand>
        <name>NAD(+)</name>
        <dbReference type="ChEBI" id="CHEBI:57540"/>
    </ligand>
</feature>
<dbReference type="SUPFAM" id="SSF51735">
    <property type="entry name" value="NAD(P)-binding Rossmann-fold domains"/>
    <property type="match status" value="1"/>
</dbReference>
<feature type="binding site" evidence="8">
    <location>
        <position position="250"/>
    </location>
    <ligand>
        <name>substrate</name>
    </ligand>
</feature>
<keyword evidence="5 9" id="KW-0520">NAD</keyword>
<evidence type="ECO:0000256" key="1">
    <source>
        <dbReference type="ARBA" id="ARBA00004701"/>
    </source>
</evidence>
<dbReference type="InterPro" id="IPR028357">
    <property type="entry name" value="UDPglc_DH_bac"/>
</dbReference>
<feature type="binding site" evidence="9">
    <location>
        <position position="112"/>
    </location>
    <ligand>
        <name>NAD(+)</name>
        <dbReference type="ChEBI" id="CHEBI:57540"/>
    </ligand>
</feature>
<evidence type="ECO:0000256" key="2">
    <source>
        <dbReference type="ARBA" id="ARBA00006601"/>
    </source>
</evidence>
<feature type="binding site" evidence="8">
    <location>
        <begin position="142"/>
        <end position="145"/>
    </location>
    <ligand>
        <name>substrate</name>
    </ligand>
</feature>
<dbReference type="SMART" id="SM00984">
    <property type="entry name" value="UDPG_MGDP_dh_C"/>
    <property type="match status" value="1"/>
</dbReference>
<dbReference type="EMBL" id="DSBT01000229">
    <property type="protein sequence ID" value="HDP78102.1"/>
    <property type="molecule type" value="Genomic_DNA"/>
</dbReference>
<feature type="domain" description="UDP-glucose/GDP-mannose dehydrogenase C-terminal" evidence="10">
    <location>
        <begin position="307"/>
        <end position="409"/>
    </location>
</feature>
<evidence type="ECO:0000256" key="8">
    <source>
        <dbReference type="PIRSR" id="PIRSR500134-2"/>
    </source>
</evidence>
<evidence type="ECO:0000256" key="5">
    <source>
        <dbReference type="ARBA" id="ARBA00023027"/>
    </source>
</evidence>
<dbReference type="GO" id="GO:0003979">
    <property type="term" value="F:UDP-glucose 6-dehydrogenase activity"/>
    <property type="evidence" value="ECO:0007669"/>
    <property type="project" value="UniProtKB-EC"/>
</dbReference>
<dbReference type="NCBIfam" id="TIGR03026">
    <property type="entry name" value="NDP-sugDHase"/>
    <property type="match status" value="1"/>
</dbReference>
<feature type="binding site" evidence="8">
    <location>
        <begin position="242"/>
        <end position="246"/>
    </location>
    <ligand>
        <name>substrate</name>
    </ligand>
</feature>
<accession>A0A7C1GQI7</accession>
<evidence type="ECO:0000259" key="10">
    <source>
        <dbReference type="SMART" id="SM00984"/>
    </source>
</evidence>
<dbReference type="InterPro" id="IPR008927">
    <property type="entry name" value="6-PGluconate_DH-like_C_sf"/>
</dbReference>
<name>A0A7C1GQI7_9BACT</name>
<dbReference type="Pfam" id="PF03721">
    <property type="entry name" value="UDPG_MGDP_dh_N"/>
    <property type="match status" value="1"/>
</dbReference>
<dbReference type="InterPro" id="IPR014027">
    <property type="entry name" value="UDP-Glc/GDP-Man_DH_C"/>
</dbReference>
<reference evidence="11" key="1">
    <citation type="journal article" date="2020" name="mSystems">
        <title>Genome- and Community-Level Interaction Insights into Carbon Utilization and Element Cycling Functions of Hydrothermarchaeota in Hydrothermal Sediment.</title>
        <authorList>
            <person name="Zhou Z."/>
            <person name="Liu Y."/>
            <person name="Xu W."/>
            <person name="Pan J."/>
            <person name="Luo Z.H."/>
            <person name="Li M."/>
        </authorList>
    </citation>
    <scope>NUCLEOTIDE SEQUENCE [LARGE SCALE GENOMIC DNA]</scope>
    <source>
        <strain evidence="11">SpSt-1179</strain>
    </source>
</reference>
<feature type="non-terminal residue" evidence="11">
    <location>
        <position position="1"/>
    </location>
</feature>
<feature type="binding site" evidence="9">
    <location>
        <position position="321"/>
    </location>
    <ligand>
        <name>NAD(+)</name>
        <dbReference type="ChEBI" id="CHEBI:57540"/>
    </ligand>
</feature>
<dbReference type="UniPathway" id="UPA00038">
    <property type="reaction ID" value="UER00491"/>
</dbReference>
<feature type="binding site" evidence="8">
    <location>
        <position position="197"/>
    </location>
    <ligand>
        <name>substrate</name>
    </ligand>
</feature>
<organism evidence="11">
    <name type="scientific">Mesotoga infera</name>
    <dbReference type="NCBI Taxonomy" id="1236046"/>
    <lineage>
        <taxon>Bacteria</taxon>
        <taxon>Thermotogati</taxon>
        <taxon>Thermotogota</taxon>
        <taxon>Thermotogae</taxon>
        <taxon>Kosmotogales</taxon>
        <taxon>Kosmotogaceae</taxon>
        <taxon>Mesotoga</taxon>
    </lineage>
</organism>
<dbReference type="Gene3D" id="1.20.5.100">
    <property type="entry name" value="Cytochrome c1, transmembrane anchor, C-terminal"/>
    <property type="match status" value="1"/>
</dbReference>
<comment type="pathway">
    <text evidence="1">Nucleotide-sugar biosynthesis; UDP-alpha-D-glucuronate biosynthesis; UDP-alpha-D-glucuronate from UDP-alpha-D-glucose: step 1/1.</text>
</comment>
<keyword evidence="4" id="KW-0560">Oxidoreductase</keyword>
<dbReference type="GO" id="GO:0006065">
    <property type="term" value="P:UDP-glucuronate biosynthetic process"/>
    <property type="evidence" value="ECO:0007669"/>
    <property type="project" value="UniProtKB-UniPathway"/>
</dbReference>
<feature type="binding site" evidence="9">
    <location>
        <position position="77"/>
    </location>
    <ligand>
        <name>NAD(+)</name>
        <dbReference type="ChEBI" id="CHEBI:57540"/>
    </ligand>
</feature>
<dbReference type="InterPro" id="IPR017476">
    <property type="entry name" value="UDP-Glc/GDP-Man"/>
</dbReference>
<dbReference type="PIRSF" id="PIRSF500134">
    <property type="entry name" value="UDPglc_DH_bac"/>
    <property type="match status" value="1"/>
</dbReference>
<protein>
    <recommendedName>
        <fullName evidence="3">UDP-glucose 6-dehydrogenase</fullName>
        <ecNumber evidence="3">1.1.1.22</ecNumber>
    </recommendedName>
</protein>
<gene>
    <name evidence="11" type="ORF">ENN47_07960</name>
</gene>
<dbReference type="PANTHER" id="PTHR43750">
    <property type="entry name" value="UDP-GLUCOSE 6-DEHYDROGENASE TUAD"/>
    <property type="match status" value="1"/>
</dbReference>
<feature type="binding site" evidence="8">
    <location>
        <position position="314"/>
    </location>
    <ligand>
        <name>substrate</name>
    </ligand>
</feature>
<proteinExistence type="inferred from homology"/>
<feature type="active site" description="Nucleophile" evidence="7">
    <location>
        <position position="253"/>
    </location>
</feature>
<comment type="catalytic activity">
    <reaction evidence="6">
        <text>UDP-alpha-D-glucose + 2 NAD(+) + H2O = UDP-alpha-D-glucuronate + 2 NADH + 3 H(+)</text>
        <dbReference type="Rhea" id="RHEA:23596"/>
        <dbReference type="ChEBI" id="CHEBI:15377"/>
        <dbReference type="ChEBI" id="CHEBI:15378"/>
        <dbReference type="ChEBI" id="CHEBI:57540"/>
        <dbReference type="ChEBI" id="CHEBI:57945"/>
        <dbReference type="ChEBI" id="CHEBI:58052"/>
        <dbReference type="ChEBI" id="CHEBI:58885"/>
        <dbReference type="EC" id="1.1.1.22"/>
    </reaction>
</comment>
<dbReference type="Pfam" id="PF00984">
    <property type="entry name" value="UDPG_MGDP_dh"/>
    <property type="match status" value="1"/>
</dbReference>
<feature type="binding site" evidence="9">
    <location>
        <position position="256"/>
    </location>
    <ligand>
        <name>NAD(+)</name>
        <dbReference type="ChEBI" id="CHEBI:57540"/>
    </ligand>
</feature>
<dbReference type="InterPro" id="IPR036291">
    <property type="entry name" value="NAD(P)-bd_dom_sf"/>
</dbReference>
<comment type="similarity">
    <text evidence="2">Belongs to the UDP-glucose/GDP-mannose dehydrogenase family.</text>
</comment>
<dbReference type="InterPro" id="IPR014026">
    <property type="entry name" value="UDP-Glc/GDP-Man_DH_dimer"/>
</dbReference>
<dbReference type="GO" id="GO:0000271">
    <property type="term" value="P:polysaccharide biosynthetic process"/>
    <property type="evidence" value="ECO:0007669"/>
    <property type="project" value="InterPro"/>
</dbReference>
<evidence type="ECO:0000256" key="9">
    <source>
        <dbReference type="PIRSR" id="PIRSR500134-3"/>
    </source>
</evidence>
<dbReference type="SUPFAM" id="SSF52413">
    <property type="entry name" value="UDP-glucose/GDP-mannose dehydrogenase C-terminal domain"/>
    <property type="match status" value="1"/>
</dbReference>
<dbReference type="InterPro" id="IPR001732">
    <property type="entry name" value="UDP-Glc/GDP-Man_DH_N"/>
</dbReference>
<evidence type="ECO:0000313" key="11">
    <source>
        <dbReference type="EMBL" id="HDP78102.1"/>
    </source>
</evidence>
<dbReference type="Proteomes" id="UP000886198">
    <property type="component" value="Unassembled WGS sequence"/>
</dbReference>
<dbReference type="Pfam" id="PF03720">
    <property type="entry name" value="UDPG_MGDP_dh_C"/>
    <property type="match status" value="1"/>
</dbReference>
<dbReference type="InterPro" id="IPR036220">
    <property type="entry name" value="UDP-Glc/GDP-Man_DH_C_sf"/>
</dbReference>
<evidence type="ECO:0000256" key="3">
    <source>
        <dbReference type="ARBA" id="ARBA00012954"/>
    </source>
</evidence>
<dbReference type="Gene3D" id="3.40.50.720">
    <property type="entry name" value="NAD(P)-binding Rossmann-like Domain"/>
    <property type="match status" value="2"/>
</dbReference>
<evidence type="ECO:0000256" key="4">
    <source>
        <dbReference type="ARBA" id="ARBA00023002"/>
    </source>
</evidence>
<dbReference type="EC" id="1.1.1.22" evidence="3"/>
<comment type="caution">
    <text evidence="11">The sequence shown here is derived from an EMBL/GenBank/DDBJ whole genome shotgun (WGS) entry which is preliminary data.</text>
</comment>